<dbReference type="EMBL" id="WMET01000001">
    <property type="protein sequence ID" value="MYL18480.1"/>
    <property type="molecule type" value="Genomic_DNA"/>
</dbReference>
<evidence type="ECO:0000256" key="1">
    <source>
        <dbReference type="SAM" id="MobiDB-lite"/>
    </source>
</evidence>
<organism evidence="2 3">
    <name type="scientific">Halobacillus litoralis</name>
    <dbReference type="NCBI Taxonomy" id="45668"/>
    <lineage>
        <taxon>Bacteria</taxon>
        <taxon>Bacillati</taxon>
        <taxon>Bacillota</taxon>
        <taxon>Bacilli</taxon>
        <taxon>Bacillales</taxon>
        <taxon>Bacillaceae</taxon>
        <taxon>Halobacillus</taxon>
    </lineage>
</organism>
<protein>
    <submittedName>
        <fullName evidence="2">Uncharacterized protein</fullName>
    </submittedName>
</protein>
<gene>
    <name evidence="2" type="ORF">GLW04_01175</name>
</gene>
<evidence type="ECO:0000313" key="3">
    <source>
        <dbReference type="Proteomes" id="UP000460949"/>
    </source>
</evidence>
<sequence length="103" mass="11482">MGYIIPVNHYQYLDYQIRVVNRRQRSFAVDKIVKAGLDTKLSGRQQREEECRACQRRSLFITSGGVRAGGTDRQSPGPRAPQTMGEKNGAALTGKGSYFSETV</sequence>
<evidence type="ECO:0000313" key="2">
    <source>
        <dbReference type="EMBL" id="MYL18480.1"/>
    </source>
</evidence>
<reference evidence="2 3" key="1">
    <citation type="submission" date="2019-11" db="EMBL/GenBank/DDBJ databases">
        <title>Genome sequences of 17 halophilic strains isolated from different environments.</title>
        <authorList>
            <person name="Furrow R.E."/>
        </authorList>
    </citation>
    <scope>NUCLEOTIDE SEQUENCE [LARGE SCALE GENOMIC DNA]</scope>
    <source>
        <strain evidence="2 3">22511_23_Filter</strain>
    </source>
</reference>
<comment type="caution">
    <text evidence="2">The sequence shown here is derived from an EMBL/GenBank/DDBJ whole genome shotgun (WGS) entry which is preliminary data.</text>
</comment>
<accession>A0A845DLW0</accession>
<dbReference type="AlphaFoldDB" id="A0A845DLW0"/>
<dbReference type="Proteomes" id="UP000460949">
    <property type="component" value="Unassembled WGS sequence"/>
</dbReference>
<feature type="region of interest" description="Disordered" evidence="1">
    <location>
        <begin position="64"/>
        <end position="103"/>
    </location>
</feature>
<dbReference type="RefSeq" id="WP_160834941.1">
    <property type="nucleotide sequence ID" value="NZ_WMET01000001.1"/>
</dbReference>
<proteinExistence type="predicted"/>
<name>A0A845DLW0_9BACI</name>